<dbReference type="HOGENOM" id="CLU_969671_0_0_1"/>
<dbReference type="EMBL" id="KN818235">
    <property type="protein sequence ID" value="KIL66698.1"/>
    <property type="molecule type" value="Genomic_DNA"/>
</dbReference>
<dbReference type="InParanoid" id="A0A0C2XCX8"/>
<feature type="compositionally biased region" description="Low complexity" evidence="1">
    <location>
        <begin position="172"/>
        <end position="186"/>
    </location>
</feature>
<feature type="compositionally biased region" description="Low complexity" evidence="1">
    <location>
        <begin position="119"/>
        <end position="128"/>
    </location>
</feature>
<organism evidence="2 3">
    <name type="scientific">Amanita muscaria (strain Koide BX008)</name>
    <dbReference type="NCBI Taxonomy" id="946122"/>
    <lineage>
        <taxon>Eukaryota</taxon>
        <taxon>Fungi</taxon>
        <taxon>Dikarya</taxon>
        <taxon>Basidiomycota</taxon>
        <taxon>Agaricomycotina</taxon>
        <taxon>Agaricomycetes</taxon>
        <taxon>Agaricomycetidae</taxon>
        <taxon>Agaricales</taxon>
        <taxon>Pluteineae</taxon>
        <taxon>Amanitaceae</taxon>
        <taxon>Amanita</taxon>
    </lineage>
</organism>
<dbReference type="AlphaFoldDB" id="A0A0C2XCX8"/>
<name>A0A0C2XCX8_AMAMK</name>
<sequence>MSSPPRLDFPSSDFGDVQMEDNTQVEQSVPEAPAPMPLFLNSPAETPSRPRRAGAPENTPTHGIMARRALGLSTPKMQKTPLFAAGSSSPMALPSSSPAKTPRRRPNIPQSDVMDSDPLDFPSSPSVSKTPRNRRGDIHSSLSLTPSRRQRRTVDRTDSDNIHSDGAPLDMPQSSAPALSAPAAPSDEPDEIRAIWGTTVNLAETMKLFRDFLRGFKPKYRIAHDRELGRHTRASATPEEGEVLLYENYLRRMRQTGETNLNLDMVNLYSLHTLQPLPQVGSSIPRN</sequence>
<proteinExistence type="predicted"/>
<evidence type="ECO:0000313" key="3">
    <source>
        <dbReference type="Proteomes" id="UP000054549"/>
    </source>
</evidence>
<reference evidence="2 3" key="1">
    <citation type="submission" date="2014-04" db="EMBL/GenBank/DDBJ databases">
        <title>Evolutionary Origins and Diversification of the Mycorrhizal Mutualists.</title>
        <authorList>
            <consortium name="DOE Joint Genome Institute"/>
            <consortium name="Mycorrhizal Genomics Consortium"/>
            <person name="Kohler A."/>
            <person name="Kuo A."/>
            <person name="Nagy L.G."/>
            <person name="Floudas D."/>
            <person name="Copeland A."/>
            <person name="Barry K.W."/>
            <person name="Cichocki N."/>
            <person name="Veneault-Fourrey C."/>
            <person name="LaButti K."/>
            <person name="Lindquist E.A."/>
            <person name="Lipzen A."/>
            <person name="Lundell T."/>
            <person name="Morin E."/>
            <person name="Murat C."/>
            <person name="Riley R."/>
            <person name="Ohm R."/>
            <person name="Sun H."/>
            <person name="Tunlid A."/>
            <person name="Henrissat B."/>
            <person name="Grigoriev I.V."/>
            <person name="Hibbett D.S."/>
            <person name="Martin F."/>
        </authorList>
    </citation>
    <scope>NUCLEOTIDE SEQUENCE [LARGE SCALE GENOMIC DNA]</scope>
    <source>
        <strain evidence="2 3">Koide BX008</strain>
    </source>
</reference>
<dbReference type="Proteomes" id="UP000054549">
    <property type="component" value="Unassembled WGS sequence"/>
</dbReference>
<keyword evidence="3" id="KW-1185">Reference proteome</keyword>
<evidence type="ECO:0000313" key="2">
    <source>
        <dbReference type="EMBL" id="KIL66698.1"/>
    </source>
</evidence>
<accession>A0A0C2XCX8</accession>
<dbReference type="STRING" id="946122.A0A0C2XCX8"/>
<dbReference type="OrthoDB" id="3062111at2759"/>
<evidence type="ECO:0000256" key="1">
    <source>
        <dbReference type="SAM" id="MobiDB-lite"/>
    </source>
</evidence>
<feature type="region of interest" description="Disordered" evidence="1">
    <location>
        <begin position="1"/>
        <end position="189"/>
    </location>
</feature>
<feature type="compositionally biased region" description="Low complexity" evidence="1">
    <location>
        <begin position="84"/>
        <end position="99"/>
    </location>
</feature>
<protein>
    <submittedName>
        <fullName evidence="2">Uncharacterized protein</fullName>
    </submittedName>
</protein>
<gene>
    <name evidence="2" type="ORF">M378DRAFT_1028367</name>
</gene>
<feature type="compositionally biased region" description="Basic and acidic residues" evidence="1">
    <location>
        <begin position="152"/>
        <end position="163"/>
    </location>
</feature>